<name>A0AAV4HV13_9GAST</name>
<dbReference type="EMBL" id="BMAT01005902">
    <property type="protein sequence ID" value="GFS02069.1"/>
    <property type="molecule type" value="Genomic_DNA"/>
</dbReference>
<protein>
    <recommendedName>
        <fullName evidence="3">Reverse transcriptase domain-containing protein</fullName>
    </recommendedName>
</protein>
<sequence length="124" mass="14161">MIWRISSLELEKSKMLQGEAEELANLVKCLNKTSKAYGIEISAEEINLIKFLNKTSKAYGLEINAEKTNLIEFLNKTSKAYGTEISAGETNLMRNTKMASPLIAELTHIHHQQRHLQILWTHHQ</sequence>
<comment type="caution">
    <text evidence="1">The sequence shown here is derived from an EMBL/GenBank/DDBJ whole genome shotgun (WGS) entry which is preliminary data.</text>
</comment>
<gene>
    <name evidence="1" type="ORF">ElyMa_002854500</name>
</gene>
<reference evidence="1 2" key="1">
    <citation type="journal article" date="2021" name="Elife">
        <title>Chloroplast acquisition without the gene transfer in kleptoplastic sea slugs, Plakobranchus ocellatus.</title>
        <authorList>
            <person name="Maeda T."/>
            <person name="Takahashi S."/>
            <person name="Yoshida T."/>
            <person name="Shimamura S."/>
            <person name="Takaki Y."/>
            <person name="Nagai Y."/>
            <person name="Toyoda A."/>
            <person name="Suzuki Y."/>
            <person name="Arimoto A."/>
            <person name="Ishii H."/>
            <person name="Satoh N."/>
            <person name="Nishiyama T."/>
            <person name="Hasebe M."/>
            <person name="Maruyama T."/>
            <person name="Minagawa J."/>
            <person name="Obokata J."/>
            <person name="Shigenobu S."/>
        </authorList>
    </citation>
    <scope>NUCLEOTIDE SEQUENCE [LARGE SCALE GENOMIC DNA]</scope>
</reference>
<evidence type="ECO:0008006" key="3">
    <source>
        <dbReference type="Google" id="ProtNLM"/>
    </source>
</evidence>
<keyword evidence="2" id="KW-1185">Reference proteome</keyword>
<organism evidence="1 2">
    <name type="scientific">Elysia marginata</name>
    <dbReference type="NCBI Taxonomy" id="1093978"/>
    <lineage>
        <taxon>Eukaryota</taxon>
        <taxon>Metazoa</taxon>
        <taxon>Spiralia</taxon>
        <taxon>Lophotrochozoa</taxon>
        <taxon>Mollusca</taxon>
        <taxon>Gastropoda</taxon>
        <taxon>Heterobranchia</taxon>
        <taxon>Euthyneura</taxon>
        <taxon>Panpulmonata</taxon>
        <taxon>Sacoglossa</taxon>
        <taxon>Placobranchoidea</taxon>
        <taxon>Plakobranchidae</taxon>
        <taxon>Elysia</taxon>
    </lineage>
</organism>
<evidence type="ECO:0000313" key="1">
    <source>
        <dbReference type="EMBL" id="GFS02069.1"/>
    </source>
</evidence>
<dbReference type="AlphaFoldDB" id="A0AAV4HV13"/>
<accession>A0AAV4HV13</accession>
<evidence type="ECO:0000313" key="2">
    <source>
        <dbReference type="Proteomes" id="UP000762676"/>
    </source>
</evidence>
<proteinExistence type="predicted"/>
<dbReference type="Proteomes" id="UP000762676">
    <property type="component" value="Unassembled WGS sequence"/>
</dbReference>